<keyword evidence="3" id="KW-1185">Reference proteome</keyword>
<protein>
    <submittedName>
        <fullName evidence="2">Uncharacterized protein</fullName>
    </submittedName>
</protein>
<sequence>MKFFLRRAQTIFILGLTLSVSAVQSYAAFNENDPVNNHYSASYNDGGRINYGRGHSPPLLHTEKILGDSQCNDFLVVYPMAKNLIPITNILLTKPKPTPKIKTCEVELNTTKTWIASSWYSTFIKKDGCQIKLRLICDGSESKCSPSVGDYSTSNKFQVIIYDDEKNHKQESIERIQNTEKANVTHHSNIVESTDNMKFENKGSGLVRVSYITSSCYYDTGPRSFEVKPNLDRAFTIKTSNKVSWSWSNCLNQDKKISWEIEYITCE</sequence>
<dbReference type="AlphaFoldDB" id="A0A1Q5TLQ9"/>
<dbReference type="EMBL" id="MKGQ01000027">
    <property type="protein sequence ID" value="OKP01147.1"/>
    <property type="molecule type" value="Genomic_DNA"/>
</dbReference>
<keyword evidence="1" id="KW-0732">Signal</keyword>
<accession>A0A1Q5TLQ9</accession>
<proteinExistence type="predicted"/>
<dbReference type="RefSeq" id="WP_074024655.1">
    <property type="nucleotide sequence ID" value="NZ_CAWNAG010000133.1"/>
</dbReference>
<reference evidence="2 3" key="1">
    <citation type="submission" date="2016-09" db="EMBL/GenBank/DDBJ databases">
        <title>Xenorhabdus thuongxuanensis sp. nov. and Xenorhabdus eapokensis sp. nov., isolated from Steinernema species.</title>
        <authorList>
            <person name="Kaempfer P."/>
            <person name="Tobias N.J."/>
            <person name="Phan Ke L."/>
            <person name="Bode H.B."/>
            <person name="Glaeser S.P."/>
        </authorList>
    </citation>
    <scope>NUCLEOTIDE SEQUENCE [LARGE SCALE GENOMIC DNA]</scope>
    <source>
        <strain evidence="2 3">DL20</strain>
    </source>
</reference>
<organism evidence="2 3">
    <name type="scientific">Xenorhabdus eapokensis</name>
    <dbReference type="NCBI Taxonomy" id="1873482"/>
    <lineage>
        <taxon>Bacteria</taxon>
        <taxon>Pseudomonadati</taxon>
        <taxon>Pseudomonadota</taxon>
        <taxon>Gammaproteobacteria</taxon>
        <taxon>Enterobacterales</taxon>
        <taxon>Morganellaceae</taxon>
        <taxon>Xenorhabdus</taxon>
    </lineage>
</organism>
<evidence type="ECO:0000313" key="3">
    <source>
        <dbReference type="Proteomes" id="UP000186268"/>
    </source>
</evidence>
<dbReference type="Proteomes" id="UP000186268">
    <property type="component" value="Unassembled WGS sequence"/>
</dbReference>
<feature type="chain" id="PRO_5012411794" evidence="1">
    <location>
        <begin position="28"/>
        <end position="267"/>
    </location>
</feature>
<gene>
    <name evidence="2" type="ORF">Xedl_03042</name>
</gene>
<evidence type="ECO:0000256" key="1">
    <source>
        <dbReference type="SAM" id="SignalP"/>
    </source>
</evidence>
<name>A0A1Q5TLQ9_9GAMM</name>
<dbReference type="OrthoDB" id="6442215at2"/>
<evidence type="ECO:0000313" key="2">
    <source>
        <dbReference type="EMBL" id="OKP01147.1"/>
    </source>
</evidence>
<comment type="caution">
    <text evidence="2">The sequence shown here is derived from an EMBL/GenBank/DDBJ whole genome shotgun (WGS) entry which is preliminary data.</text>
</comment>
<feature type="signal peptide" evidence="1">
    <location>
        <begin position="1"/>
        <end position="27"/>
    </location>
</feature>